<dbReference type="HOGENOM" id="CLU_049144_0_0_10"/>
<evidence type="ECO:0000313" key="3">
    <source>
        <dbReference type="Proteomes" id="UP000008514"/>
    </source>
</evidence>
<dbReference type="Pfam" id="PF13281">
    <property type="entry name" value="MAP3K_TRAF_bd"/>
    <property type="match status" value="1"/>
</dbReference>
<evidence type="ECO:0000259" key="1">
    <source>
        <dbReference type="Pfam" id="PF13281"/>
    </source>
</evidence>
<keyword evidence="3" id="KW-1185">Reference proteome</keyword>
<dbReference type="Proteomes" id="UP000008514">
    <property type="component" value="Chromosome"/>
</dbReference>
<dbReference type="AlphaFoldDB" id="K4IGV4"/>
<dbReference type="EMBL" id="CP003879">
    <property type="protein sequence ID" value="AFU68306.1"/>
    <property type="molecule type" value="Genomic_DNA"/>
</dbReference>
<name>K4IGV4_PSYTT</name>
<feature type="domain" description="MAP3K TRAFs-binding" evidence="1">
    <location>
        <begin position="80"/>
        <end position="424"/>
    </location>
</feature>
<dbReference type="KEGG" id="ptq:P700755_001378"/>
<dbReference type="RefSeq" id="WP_015023912.1">
    <property type="nucleotide sequence ID" value="NC_018721.1"/>
</dbReference>
<dbReference type="eggNOG" id="COG0457">
    <property type="taxonomic scope" value="Bacteria"/>
</dbReference>
<protein>
    <recommendedName>
        <fullName evidence="1">MAP3K TRAFs-binding domain-containing protein</fullName>
    </recommendedName>
</protein>
<dbReference type="OrthoDB" id="9815193at2"/>
<reference evidence="2" key="2">
    <citation type="submission" date="2012-09" db="EMBL/GenBank/DDBJ databases">
        <title>The complete sequence of Psychroflexus torquis an extreme psychrophile from sea-ice that is stimulated by light.</title>
        <authorList>
            <person name="Feng S."/>
            <person name="Powell S.M."/>
            <person name="Bowman J.P."/>
        </authorList>
    </citation>
    <scope>NUCLEOTIDE SEQUENCE [LARGE SCALE GENOMIC DNA]</scope>
    <source>
        <strain evidence="2">ATCC 700755</strain>
    </source>
</reference>
<evidence type="ECO:0000313" key="2">
    <source>
        <dbReference type="EMBL" id="AFU68306.1"/>
    </source>
</evidence>
<proteinExistence type="predicted"/>
<accession>K4IGV4</accession>
<organism evidence="2 3">
    <name type="scientific">Psychroflexus torquis (strain ATCC 700755 / CIP 106069 / ACAM 623)</name>
    <dbReference type="NCBI Taxonomy" id="313595"/>
    <lineage>
        <taxon>Bacteria</taxon>
        <taxon>Pseudomonadati</taxon>
        <taxon>Bacteroidota</taxon>
        <taxon>Flavobacteriia</taxon>
        <taxon>Flavobacteriales</taxon>
        <taxon>Flavobacteriaceae</taxon>
        <taxon>Psychroflexus</taxon>
    </lineage>
</organism>
<reference evidence="2" key="1">
    <citation type="submission" date="2006-03" db="EMBL/GenBank/DDBJ databases">
        <authorList>
            <person name="Bowman J."/>
            <person name="Ferriera S."/>
            <person name="Johnson J."/>
            <person name="Kravitz S."/>
            <person name="Halpern A."/>
            <person name="Remington K."/>
            <person name="Beeson K."/>
            <person name="Tran B."/>
            <person name="Rogers Y.-H."/>
            <person name="Friedman R."/>
            <person name="Venter J.C."/>
        </authorList>
    </citation>
    <scope>NUCLEOTIDE SEQUENCE [LARGE SCALE GENOMIC DNA]</scope>
    <source>
        <strain evidence="2">ATCC 700755</strain>
    </source>
</reference>
<gene>
    <name evidence="2" type="ordered locus">P700755_001378</name>
</gene>
<dbReference type="STRING" id="313595.P700755_001378"/>
<sequence length="442" mass="50394">MKPYCFILMPFGTKTDEGGKTVEFDEIYKKIINPAVVNAGLTPIRADEEIVGGIIHKPMFERLMLCDYAIADLTTANANVFYELGVRHGIRPHSTILTFAEGMRLPFDVAPLRGLPYKIDENGLPLDIDDAIANITKRLDDCRTPIDDSPVYQLISDMPRMEIASLKTDTFRDSIEYSNLYKEKLESARKIDKKAISSIEAELGSIIDVDPAIIIDLFLSYRSVEDWTSMINLANKMTPILAQVVLVQEQIGFAYNRLGNHEKAESILSEVIKKYGISSETNGILGRVYKDLWKKHEEKGENVRARGFLKKSIKCYLEGFQSDWRDAYPGINAVTLMEMTEPLDKRQSKLLPVVLYSVERRISTKHSDYWDHATLLELNILSNDSENAINSLENAVTFIREKWEPKTTANNIKLIIEVRQKRGYKTKWIEDIYNELIKAGEN</sequence>
<dbReference type="InterPro" id="IPR025136">
    <property type="entry name" value="MAP3K_TRAF-bd"/>
</dbReference>